<dbReference type="Pfam" id="PF17954">
    <property type="entry name" value="Pirin_C_2"/>
    <property type="match status" value="1"/>
</dbReference>
<evidence type="ECO:0000313" key="6">
    <source>
        <dbReference type="Proteomes" id="UP000036959"/>
    </source>
</evidence>
<feature type="domain" description="Quercetin 2,3-dioxygenase C-terminal cupin" evidence="4">
    <location>
        <begin position="150"/>
        <end position="230"/>
    </location>
</feature>
<dbReference type="InterPro" id="IPR011051">
    <property type="entry name" value="RmlC_Cupin_sf"/>
</dbReference>
<dbReference type="Gene3D" id="2.60.120.10">
    <property type="entry name" value="Jelly Rolls"/>
    <property type="match status" value="2"/>
</dbReference>
<dbReference type="InterPro" id="IPR003829">
    <property type="entry name" value="Pirin_N_dom"/>
</dbReference>
<dbReference type="InterPro" id="IPR014710">
    <property type="entry name" value="RmlC-like_jellyroll"/>
</dbReference>
<feature type="domain" description="Pirin N-terminal" evidence="3">
    <location>
        <begin position="12"/>
        <end position="118"/>
    </location>
</feature>
<dbReference type="InterPro" id="IPR041602">
    <property type="entry name" value="Quercetinase_C"/>
</dbReference>
<keyword evidence="6" id="KW-1185">Reference proteome</keyword>
<gene>
    <name evidence="5" type="ORF">BVER_02992c</name>
</gene>
<dbReference type="OrthoDB" id="321327at2"/>
<protein>
    <submittedName>
        <fullName evidence="5">Pirin-related protein</fullName>
    </submittedName>
</protein>
<dbReference type="Proteomes" id="UP000036959">
    <property type="component" value="Unassembled WGS sequence"/>
</dbReference>
<dbReference type="SUPFAM" id="SSF51182">
    <property type="entry name" value="RmlC-like cupins"/>
    <property type="match status" value="1"/>
</dbReference>
<dbReference type="EMBL" id="LFJJ01000034">
    <property type="protein sequence ID" value="KND61042.1"/>
    <property type="molecule type" value="Genomic_DNA"/>
</dbReference>
<dbReference type="PATRIC" id="fig|242163.4.peg.4576"/>
<evidence type="ECO:0000259" key="4">
    <source>
        <dbReference type="Pfam" id="PF17954"/>
    </source>
</evidence>
<accession>A0A0L0MEB3</accession>
<proteinExistence type="inferred from homology"/>
<dbReference type="AlphaFoldDB" id="A0A0L0MEB3"/>
<comment type="caution">
    <text evidence="5">The sequence shown here is derived from an EMBL/GenBank/DDBJ whole genome shotgun (WGS) entry which is preliminary data.</text>
</comment>
<dbReference type="PANTHER" id="PTHR43212">
    <property type="entry name" value="QUERCETIN 2,3-DIOXYGENASE"/>
    <property type="match status" value="1"/>
</dbReference>
<dbReference type="Pfam" id="PF02678">
    <property type="entry name" value="Pirin"/>
    <property type="match status" value="1"/>
</dbReference>
<reference evidence="6" key="1">
    <citation type="submission" date="2015-06" db="EMBL/GenBank/DDBJ databases">
        <title>Comparative genomics of Burkholderia leaf nodule symbionts.</title>
        <authorList>
            <person name="Carlier A."/>
            <person name="Eberl L."/>
            <person name="Pinto-Carbo M."/>
        </authorList>
    </citation>
    <scope>NUCLEOTIDE SEQUENCE [LARGE SCALE GENOMIC DNA]</scope>
    <source>
        <strain evidence="6">UZHbot4</strain>
    </source>
</reference>
<dbReference type="PANTHER" id="PTHR43212:SF3">
    <property type="entry name" value="QUERCETIN 2,3-DIOXYGENASE"/>
    <property type="match status" value="1"/>
</dbReference>
<evidence type="ECO:0000256" key="2">
    <source>
        <dbReference type="RuleBase" id="RU003457"/>
    </source>
</evidence>
<name>A0A0L0MEB3_9BURK</name>
<evidence type="ECO:0000256" key="1">
    <source>
        <dbReference type="ARBA" id="ARBA00008416"/>
    </source>
</evidence>
<dbReference type="InterPro" id="IPR012093">
    <property type="entry name" value="Pirin"/>
</dbReference>
<comment type="similarity">
    <text evidence="1 2">Belongs to the pirin family.</text>
</comment>
<evidence type="ECO:0000313" key="5">
    <source>
        <dbReference type="EMBL" id="KND61042.1"/>
    </source>
</evidence>
<sequence>MIRHRPFNTLGRIDRAWLQARLHFRFGSIGPPEHAPLGPLYIWNDDTFAPHSGFGMHAHENVEIVTIVRSGVIAHEDSVGNQARIAAGDIQVMSAGKGVLHAERNEEDHAAQLFQIWLTPRSRNVEPRWAMRLITMTERFVVLASGDVTDVEHGALEIDADARVMGAMLHAGQTEVHPIAEEAMAYLVTTTGRIRVNDVDLAPRDGAAIIGERALGVTAIDETSVWLIELPRRPCAET</sequence>
<evidence type="ECO:0000259" key="3">
    <source>
        <dbReference type="Pfam" id="PF02678"/>
    </source>
</evidence>
<organism evidence="5 6">
    <name type="scientific">Candidatus Burkholderia verschuerenii</name>
    <dbReference type="NCBI Taxonomy" id="242163"/>
    <lineage>
        <taxon>Bacteria</taxon>
        <taxon>Pseudomonadati</taxon>
        <taxon>Pseudomonadota</taxon>
        <taxon>Betaproteobacteria</taxon>
        <taxon>Burkholderiales</taxon>
        <taxon>Burkholderiaceae</taxon>
        <taxon>Burkholderia</taxon>
    </lineage>
</organism>